<dbReference type="Gene3D" id="3.30.750.70">
    <property type="entry name" value="4-hydroxybutyrate coenzyme like domains"/>
    <property type="match status" value="1"/>
</dbReference>
<organism evidence="6 7">
    <name type="scientific">Rhodospira trueperi</name>
    <dbReference type="NCBI Taxonomy" id="69960"/>
    <lineage>
        <taxon>Bacteria</taxon>
        <taxon>Pseudomonadati</taxon>
        <taxon>Pseudomonadota</taxon>
        <taxon>Alphaproteobacteria</taxon>
        <taxon>Rhodospirillales</taxon>
        <taxon>Rhodospirillaceae</taxon>
        <taxon>Rhodospira</taxon>
    </lineage>
</organism>
<evidence type="ECO:0000256" key="3">
    <source>
        <dbReference type="ARBA" id="ARBA00023125"/>
    </source>
</evidence>
<keyword evidence="1" id="KW-0678">Repressor</keyword>
<dbReference type="AlphaFoldDB" id="A0A1G7AR26"/>
<protein>
    <submittedName>
        <fullName evidence="6">DeoR family transcriptional regulator, glycerol-3-phosphate regulon repressor</fullName>
    </submittedName>
</protein>
<dbReference type="InterPro" id="IPR050313">
    <property type="entry name" value="Carb_Metab_HTH_regulators"/>
</dbReference>
<dbReference type="PANTHER" id="PTHR30363:SF4">
    <property type="entry name" value="GLYCEROL-3-PHOSPHATE REGULON REPRESSOR"/>
    <property type="match status" value="1"/>
</dbReference>
<dbReference type="InterPro" id="IPR037171">
    <property type="entry name" value="NagB/RpiA_transferase-like"/>
</dbReference>
<dbReference type="SMART" id="SM00420">
    <property type="entry name" value="HTH_DEOR"/>
    <property type="match status" value="1"/>
</dbReference>
<keyword evidence="2" id="KW-0805">Transcription regulation</keyword>
<dbReference type="InterPro" id="IPR036390">
    <property type="entry name" value="WH_DNA-bd_sf"/>
</dbReference>
<feature type="domain" description="HTH deoR-type" evidence="5">
    <location>
        <begin position="3"/>
        <end position="58"/>
    </location>
</feature>
<dbReference type="SUPFAM" id="SSF100950">
    <property type="entry name" value="NagB/RpiA/CoA transferase-like"/>
    <property type="match status" value="1"/>
</dbReference>
<dbReference type="Pfam" id="PF00455">
    <property type="entry name" value="DeoRC"/>
    <property type="match status" value="1"/>
</dbReference>
<keyword evidence="3" id="KW-0238">DNA-binding</keyword>
<dbReference type="InterPro" id="IPR014036">
    <property type="entry name" value="DeoR-like_C"/>
</dbReference>
<evidence type="ECO:0000256" key="4">
    <source>
        <dbReference type="ARBA" id="ARBA00023163"/>
    </source>
</evidence>
<accession>A0A1G7AR26</accession>
<gene>
    <name evidence="6" type="ORF">SAMN05421720_10424</name>
</gene>
<dbReference type="GO" id="GO:0003700">
    <property type="term" value="F:DNA-binding transcription factor activity"/>
    <property type="evidence" value="ECO:0007669"/>
    <property type="project" value="InterPro"/>
</dbReference>
<proteinExistence type="predicted"/>
<dbReference type="InterPro" id="IPR036388">
    <property type="entry name" value="WH-like_DNA-bd_sf"/>
</dbReference>
<dbReference type="PANTHER" id="PTHR30363">
    <property type="entry name" value="HTH-TYPE TRANSCRIPTIONAL REGULATOR SRLR-RELATED"/>
    <property type="match status" value="1"/>
</dbReference>
<evidence type="ECO:0000259" key="5">
    <source>
        <dbReference type="PROSITE" id="PS51000"/>
    </source>
</evidence>
<dbReference type="SMART" id="SM01134">
    <property type="entry name" value="DeoRC"/>
    <property type="match status" value="1"/>
</dbReference>
<dbReference type="EMBL" id="FNAP01000004">
    <property type="protein sequence ID" value="SDE16366.1"/>
    <property type="molecule type" value="Genomic_DNA"/>
</dbReference>
<dbReference type="PRINTS" id="PR00037">
    <property type="entry name" value="HTHLACR"/>
</dbReference>
<dbReference type="Proteomes" id="UP000199412">
    <property type="component" value="Unassembled WGS sequence"/>
</dbReference>
<evidence type="ECO:0000256" key="2">
    <source>
        <dbReference type="ARBA" id="ARBA00023015"/>
    </source>
</evidence>
<dbReference type="Pfam" id="PF08220">
    <property type="entry name" value="HTH_DeoR"/>
    <property type="match status" value="1"/>
</dbReference>
<evidence type="ECO:0000256" key="1">
    <source>
        <dbReference type="ARBA" id="ARBA00022491"/>
    </source>
</evidence>
<dbReference type="PROSITE" id="PS00894">
    <property type="entry name" value="HTH_DEOR_1"/>
    <property type="match status" value="1"/>
</dbReference>
<dbReference type="STRING" id="69960.SAMN05421720_10424"/>
<reference evidence="6 7" key="1">
    <citation type="submission" date="2016-10" db="EMBL/GenBank/DDBJ databases">
        <authorList>
            <person name="de Groot N.N."/>
        </authorList>
    </citation>
    <scope>NUCLEOTIDE SEQUENCE [LARGE SCALE GENOMIC DNA]</scope>
    <source>
        <strain evidence="6 7">ATCC 700224</strain>
    </source>
</reference>
<dbReference type="SUPFAM" id="SSF46785">
    <property type="entry name" value="Winged helix' DNA-binding domain"/>
    <property type="match status" value="1"/>
</dbReference>
<keyword evidence="7" id="KW-1185">Reference proteome</keyword>
<dbReference type="GO" id="GO:0003677">
    <property type="term" value="F:DNA binding"/>
    <property type="evidence" value="ECO:0007669"/>
    <property type="project" value="UniProtKB-KW"/>
</dbReference>
<dbReference type="InterPro" id="IPR018356">
    <property type="entry name" value="Tscrpt_reg_HTH_DeoR_CS"/>
</dbReference>
<name>A0A1G7AR26_9PROT</name>
<dbReference type="Gene3D" id="1.10.10.10">
    <property type="entry name" value="Winged helix-like DNA-binding domain superfamily/Winged helix DNA-binding domain"/>
    <property type="match status" value="1"/>
</dbReference>
<evidence type="ECO:0000313" key="7">
    <source>
        <dbReference type="Proteomes" id="UP000199412"/>
    </source>
</evidence>
<dbReference type="InterPro" id="IPR001034">
    <property type="entry name" value="DeoR_HTH"/>
</dbReference>
<evidence type="ECO:0000313" key="6">
    <source>
        <dbReference type="EMBL" id="SDE16366.1"/>
    </source>
</evidence>
<sequence length="258" mass="27463">MELSQRQAEIAELVRESGFLSVDGLAERFAVTTQTIRRDLTGLCDLGLVRRRHGGVERPANGGNLAYGTRQVLNLEAKERIAGAVARFVSDGATLAFSIGTTPEVVARRLVDRRALRVFTNNLNVAMTLSANPSCEITIAGGRLRSGDRDVLGSGTVDFFSAYKVDIGIFGVAGVDEDGTLLDFHEDEVAARQAIRENCRASFLVLDHTKFGRAAHVRGGAITEVDRVVCDRPPTPALAACLAKAGTALTVADAEAGP</sequence>
<keyword evidence="4" id="KW-0804">Transcription</keyword>
<dbReference type="PROSITE" id="PS51000">
    <property type="entry name" value="HTH_DEOR_2"/>
    <property type="match status" value="1"/>
</dbReference>